<feature type="compositionally biased region" description="Basic residues" evidence="5">
    <location>
        <begin position="183"/>
        <end position="193"/>
    </location>
</feature>
<keyword evidence="3" id="KW-0175">Coiled coil</keyword>
<feature type="region of interest" description="Disordered" evidence="5">
    <location>
        <begin position="46"/>
        <end position="69"/>
    </location>
</feature>
<keyword evidence="4" id="KW-0539">Nucleus</keyword>
<feature type="region of interest" description="Disordered" evidence="5">
    <location>
        <begin position="95"/>
        <end position="123"/>
    </location>
</feature>
<keyword evidence="7" id="KW-1185">Reference proteome</keyword>
<evidence type="ECO:0000256" key="2">
    <source>
        <dbReference type="ARBA" id="ARBA00007175"/>
    </source>
</evidence>
<accession>A0A4S4N0C8</accession>
<protein>
    <recommendedName>
        <fullName evidence="8">Ribosomal RNA-processing protein 17</fullName>
    </recommendedName>
</protein>
<feature type="compositionally biased region" description="Basic and acidic residues" evidence="5">
    <location>
        <begin position="50"/>
        <end position="69"/>
    </location>
</feature>
<feature type="region of interest" description="Disordered" evidence="5">
    <location>
        <begin position="141"/>
        <end position="239"/>
    </location>
</feature>
<dbReference type="Pfam" id="PF09805">
    <property type="entry name" value="Nop25"/>
    <property type="match status" value="1"/>
</dbReference>
<evidence type="ECO:0000313" key="7">
    <source>
        <dbReference type="Proteomes" id="UP000308730"/>
    </source>
</evidence>
<organism evidence="6 7">
    <name type="scientific">Antrodiella citrinella</name>
    <dbReference type="NCBI Taxonomy" id="2447956"/>
    <lineage>
        <taxon>Eukaryota</taxon>
        <taxon>Fungi</taxon>
        <taxon>Dikarya</taxon>
        <taxon>Basidiomycota</taxon>
        <taxon>Agaricomycotina</taxon>
        <taxon>Agaricomycetes</taxon>
        <taxon>Polyporales</taxon>
        <taxon>Steccherinaceae</taxon>
        <taxon>Antrodiella</taxon>
    </lineage>
</organism>
<dbReference type="InterPro" id="IPR019186">
    <property type="entry name" value="Nucleolar_protein_12"/>
</dbReference>
<sequence length="239" mass="27159">MSSNLAVLTKSHNIIASKKRARKEQIKEIVFNEDDRRDFLTGFHKRKLQKKEDAKKKAQDRDKQERLDVRREKRQLLAERAVENAEQVERAYRKVIAGEESDEDEEDTVFTSTKGTPIVADEAYEDEEQLAIVTVIEDFDPDTLIHGPSKSRPDESAQSPPAAPVSHEKPRKLGQGRNAKTVGLKKSRAKTSTRSKDIKYETKADRNTERTKQRARKTEKATLAGGKGSRKKAHGRGKR</sequence>
<feature type="compositionally biased region" description="Basic residues" evidence="5">
    <location>
        <begin position="228"/>
        <end position="239"/>
    </location>
</feature>
<reference evidence="6 7" key="1">
    <citation type="submission" date="2019-02" db="EMBL/GenBank/DDBJ databases">
        <title>Genome sequencing of the rare red list fungi Antrodiella citrinella (Flaviporus citrinellus).</title>
        <authorList>
            <person name="Buettner E."/>
            <person name="Kellner H."/>
        </authorList>
    </citation>
    <scope>NUCLEOTIDE SEQUENCE [LARGE SCALE GENOMIC DNA]</scope>
    <source>
        <strain evidence="6 7">DSM 108506</strain>
    </source>
</reference>
<feature type="compositionally biased region" description="Acidic residues" evidence="5">
    <location>
        <begin position="99"/>
        <end position="108"/>
    </location>
</feature>
<dbReference type="Proteomes" id="UP000308730">
    <property type="component" value="Unassembled WGS sequence"/>
</dbReference>
<gene>
    <name evidence="6" type="ORF">EUX98_g1877</name>
</gene>
<comment type="subcellular location">
    <subcellularLocation>
        <location evidence="1">Nucleus</location>
        <location evidence="1">Nucleolus</location>
    </subcellularLocation>
</comment>
<evidence type="ECO:0000256" key="4">
    <source>
        <dbReference type="ARBA" id="ARBA00023242"/>
    </source>
</evidence>
<dbReference type="GO" id="GO:0019843">
    <property type="term" value="F:rRNA binding"/>
    <property type="evidence" value="ECO:0007669"/>
    <property type="project" value="TreeGrafter"/>
</dbReference>
<dbReference type="PANTHER" id="PTHR14577">
    <property type="entry name" value="NUCLEOLAR PROTEIN 12"/>
    <property type="match status" value="1"/>
</dbReference>
<evidence type="ECO:0000256" key="3">
    <source>
        <dbReference type="ARBA" id="ARBA00023054"/>
    </source>
</evidence>
<name>A0A4S4N0C8_9APHY</name>
<comment type="similarity">
    <text evidence="2">Belongs to the RRP17 family.</text>
</comment>
<evidence type="ECO:0000256" key="1">
    <source>
        <dbReference type="ARBA" id="ARBA00004604"/>
    </source>
</evidence>
<dbReference type="AlphaFoldDB" id="A0A4S4N0C8"/>
<dbReference type="OrthoDB" id="551633at2759"/>
<dbReference type="EMBL" id="SGPM01000025">
    <property type="protein sequence ID" value="THH32306.1"/>
    <property type="molecule type" value="Genomic_DNA"/>
</dbReference>
<evidence type="ECO:0000256" key="5">
    <source>
        <dbReference type="SAM" id="MobiDB-lite"/>
    </source>
</evidence>
<comment type="caution">
    <text evidence="6">The sequence shown here is derived from an EMBL/GenBank/DDBJ whole genome shotgun (WGS) entry which is preliminary data.</text>
</comment>
<evidence type="ECO:0008006" key="8">
    <source>
        <dbReference type="Google" id="ProtNLM"/>
    </source>
</evidence>
<dbReference type="PANTHER" id="PTHR14577:SF0">
    <property type="entry name" value="NUCLEOLAR PROTEIN 12"/>
    <property type="match status" value="1"/>
</dbReference>
<dbReference type="GO" id="GO:0005730">
    <property type="term" value="C:nucleolus"/>
    <property type="evidence" value="ECO:0007669"/>
    <property type="project" value="UniProtKB-SubCell"/>
</dbReference>
<feature type="compositionally biased region" description="Basic and acidic residues" evidence="5">
    <location>
        <begin position="194"/>
        <end position="220"/>
    </location>
</feature>
<proteinExistence type="inferred from homology"/>
<evidence type="ECO:0000313" key="6">
    <source>
        <dbReference type="EMBL" id="THH32306.1"/>
    </source>
</evidence>